<dbReference type="Proteomes" id="UP001209570">
    <property type="component" value="Unassembled WGS sequence"/>
</dbReference>
<dbReference type="InterPro" id="IPR005101">
    <property type="entry name" value="Cryptochr/Photolyase_FAD-bd"/>
</dbReference>
<evidence type="ECO:0000313" key="8">
    <source>
        <dbReference type="EMBL" id="KAJ0400083.1"/>
    </source>
</evidence>
<dbReference type="SUPFAM" id="SSF48173">
    <property type="entry name" value="Cryptochrome/photolyase FAD-binding domain"/>
    <property type="match status" value="1"/>
</dbReference>
<evidence type="ECO:0000256" key="1">
    <source>
        <dbReference type="ARBA" id="ARBA00005862"/>
    </source>
</evidence>
<feature type="binding site" evidence="4">
    <location>
        <begin position="226"/>
        <end position="230"/>
    </location>
    <ligand>
        <name>FAD</name>
        <dbReference type="ChEBI" id="CHEBI:57692"/>
    </ligand>
</feature>
<dbReference type="InterPro" id="IPR014729">
    <property type="entry name" value="Rossmann-like_a/b/a_fold"/>
</dbReference>
<dbReference type="GO" id="GO:0032922">
    <property type="term" value="P:circadian regulation of gene expression"/>
    <property type="evidence" value="ECO:0007669"/>
    <property type="project" value="TreeGrafter"/>
</dbReference>
<feature type="binding site" evidence="4">
    <location>
        <begin position="268"/>
        <end position="275"/>
    </location>
    <ligand>
        <name>FAD</name>
        <dbReference type="ChEBI" id="CHEBI:57692"/>
    </ligand>
</feature>
<dbReference type="GO" id="GO:0005634">
    <property type="term" value="C:nucleus"/>
    <property type="evidence" value="ECO:0007669"/>
    <property type="project" value="TreeGrafter"/>
</dbReference>
<dbReference type="Pfam" id="PF00875">
    <property type="entry name" value="DNA_photolyase"/>
    <property type="match status" value="1"/>
</dbReference>
<keyword evidence="9" id="KW-1185">Reference proteome</keyword>
<comment type="caution">
    <text evidence="8">The sequence shown here is derived from an EMBL/GenBank/DDBJ whole genome shotgun (WGS) entry which is preliminary data.</text>
</comment>
<organism evidence="8 9">
    <name type="scientific">Pythium insidiosum</name>
    <name type="common">Pythiosis disease agent</name>
    <dbReference type="NCBI Taxonomy" id="114742"/>
    <lineage>
        <taxon>Eukaryota</taxon>
        <taxon>Sar</taxon>
        <taxon>Stramenopiles</taxon>
        <taxon>Oomycota</taxon>
        <taxon>Peronosporomycetes</taxon>
        <taxon>Pythiales</taxon>
        <taxon>Pythiaceae</taxon>
        <taxon>Pythium</taxon>
    </lineage>
</organism>
<evidence type="ECO:0000256" key="5">
    <source>
        <dbReference type="PIRSR" id="PIRSR602081-2"/>
    </source>
</evidence>
<name>A0AAD5MA01_PYTIN</name>
<evidence type="ECO:0000259" key="7">
    <source>
        <dbReference type="PROSITE" id="PS51645"/>
    </source>
</evidence>
<dbReference type="Pfam" id="PF03441">
    <property type="entry name" value="FAD_binding_7"/>
    <property type="match status" value="1"/>
</dbReference>
<sequence length="549" mass="62684">MRKRCGPVRFQFLLECLGDLAKSLQARGSRLIVLRGDAMDVLSTIIPAWGITDLFFEDFVVPYAVTRDENIKQMAQELNVSVTSVPGRTLFDPKVILKKNDGCVLTDFSQFMKIVQELPQPAMPIPAPTSIPEIVLSNEQLHALLDAYCRSFLNTKSEQIAGTRSDPFAVPKLEDFGYTTPVPHSFLYGGETIALMKLEDYCADEKRVGLFEKPKTSPACVDTQSTTTLSPYITFGCLSPREFFYRVMFIQLKYPGRQGPPAVTLDGQLMWREFFYCFGVGVPSFDTQANNPMCMQVNWKLQELPAKDSDWDEETTTAMEQLRAWMEGRTGFPWIDAVMRQIEQEGWAHHVARHAVACFLTRGDLYISWLRGAYYFQEKLIDLDWPINIGNWLWVSSSCFFHDYHLIHSPSLFIQSWDPQGRFIRKYIPELRKMPARYIFEPWKAPLSVQRSAACLIGKDYPFPIVDHAAAVKRCVQWLDEVHEKAHATDSHDGVLVPCCLNGSKPQCHYQQQLEREQQNENASTNPEPSPSSSVRCHRKRPRVEVTSG</sequence>
<evidence type="ECO:0000256" key="6">
    <source>
        <dbReference type="SAM" id="MobiDB-lite"/>
    </source>
</evidence>
<evidence type="ECO:0000256" key="3">
    <source>
        <dbReference type="ARBA" id="ARBA00022827"/>
    </source>
</evidence>
<feature type="binding site" evidence="4">
    <location>
        <begin position="382"/>
        <end position="384"/>
    </location>
    <ligand>
        <name>FAD</name>
        <dbReference type="ChEBI" id="CHEBI:57692"/>
    </ligand>
</feature>
<dbReference type="InterPro" id="IPR036134">
    <property type="entry name" value="Crypto/Photolyase_FAD-like_sf"/>
</dbReference>
<dbReference type="Gene3D" id="1.10.579.10">
    <property type="entry name" value="DNA Cyclobutane Dipyrimidine Photolyase, subunit A, domain 3"/>
    <property type="match status" value="1"/>
</dbReference>
<gene>
    <name evidence="8" type="ORF">P43SY_003938</name>
</gene>
<feature type="site" description="Electron transfer via tryptophanyl radical" evidence="5">
    <location>
        <position position="392"/>
    </location>
</feature>
<accession>A0AAD5MA01</accession>
<dbReference type="GO" id="GO:0003677">
    <property type="term" value="F:DNA binding"/>
    <property type="evidence" value="ECO:0007669"/>
    <property type="project" value="TreeGrafter"/>
</dbReference>
<dbReference type="InterPro" id="IPR002081">
    <property type="entry name" value="Cryptochrome/DNA_photolyase_1"/>
</dbReference>
<dbReference type="EMBL" id="JAKCXM010000163">
    <property type="protein sequence ID" value="KAJ0400083.1"/>
    <property type="molecule type" value="Genomic_DNA"/>
</dbReference>
<feature type="site" description="Electron transfer via tryptophanyl radical" evidence="5">
    <location>
        <position position="311"/>
    </location>
</feature>
<dbReference type="InterPro" id="IPR036155">
    <property type="entry name" value="Crypto/Photolyase_N_sf"/>
</dbReference>
<dbReference type="PANTHER" id="PTHR11455">
    <property type="entry name" value="CRYPTOCHROME"/>
    <property type="match status" value="1"/>
</dbReference>
<comment type="cofactor">
    <cofactor evidence="4">
        <name>FAD</name>
        <dbReference type="ChEBI" id="CHEBI:57692"/>
    </cofactor>
    <text evidence="4">Binds 1 FAD per subunit.</text>
</comment>
<feature type="region of interest" description="Disordered" evidence="6">
    <location>
        <begin position="511"/>
        <end position="549"/>
    </location>
</feature>
<comment type="similarity">
    <text evidence="1">Belongs to the DNA photolyase class-1 family.</text>
</comment>
<dbReference type="GO" id="GO:0005737">
    <property type="term" value="C:cytoplasm"/>
    <property type="evidence" value="ECO:0007669"/>
    <property type="project" value="TreeGrafter"/>
</dbReference>
<protein>
    <recommendedName>
        <fullName evidence="7">Photolyase/cryptochrome alpha/beta domain-containing protein</fullName>
    </recommendedName>
</protein>
<keyword evidence="3 4" id="KW-0274">FAD</keyword>
<dbReference type="SUPFAM" id="SSF52425">
    <property type="entry name" value="Cryptochrome/photolyase, N-terminal domain"/>
    <property type="match status" value="1"/>
</dbReference>
<feature type="site" description="Electron transfer via tryptophanyl radical" evidence="5">
    <location>
        <position position="369"/>
    </location>
</feature>
<dbReference type="GO" id="GO:0071949">
    <property type="term" value="F:FAD binding"/>
    <property type="evidence" value="ECO:0007669"/>
    <property type="project" value="TreeGrafter"/>
</dbReference>
<feature type="domain" description="Photolyase/cryptochrome alpha/beta" evidence="7">
    <location>
        <begin position="1"/>
        <end position="90"/>
    </location>
</feature>
<dbReference type="PANTHER" id="PTHR11455:SF9">
    <property type="entry name" value="CRYPTOCHROME CIRCADIAN CLOCK 5 ISOFORM X1"/>
    <property type="match status" value="1"/>
</dbReference>
<evidence type="ECO:0000256" key="2">
    <source>
        <dbReference type="ARBA" id="ARBA00022630"/>
    </source>
</evidence>
<evidence type="ECO:0000313" key="9">
    <source>
        <dbReference type="Proteomes" id="UP001209570"/>
    </source>
</evidence>
<dbReference type="AlphaFoldDB" id="A0AAD5MA01"/>
<feature type="compositionally biased region" description="Polar residues" evidence="6">
    <location>
        <begin position="522"/>
        <end position="535"/>
    </location>
</feature>
<reference evidence="8" key="1">
    <citation type="submission" date="2021-12" db="EMBL/GenBank/DDBJ databases">
        <title>Prjna785345.</title>
        <authorList>
            <person name="Rujirawat T."/>
            <person name="Krajaejun T."/>
        </authorList>
    </citation>
    <scope>NUCLEOTIDE SEQUENCE</scope>
    <source>
        <strain evidence="8">Pi057C3</strain>
    </source>
</reference>
<dbReference type="InterPro" id="IPR006050">
    <property type="entry name" value="DNA_photolyase_N"/>
</dbReference>
<keyword evidence="2 4" id="KW-0285">Flavoprotein</keyword>
<dbReference type="Gene3D" id="1.25.40.80">
    <property type="match status" value="1"/>
</dbReference>
<proteinExistence type="inferred from homology"/>
<evidence type="ECO:0000256" key="4">
    <source>
        <dbReference type="PIRSR" id="PIRSR602081-1"/>
    </source>
</evidence>
<dbReference type="GO" id="GO:0003904">
    <property type="term" value="F:deoxyribodipyrimidine photo-lyase activity"/>
    <property type="evidence" value="ECO:0007669"/>
    <property type="project" value="TreeGrafter"/>
</dbReference>
<dbReference type="PROSITE" id="PS51645">
    <property type="entry name" value="PHR_CRY_ALPHA_BETA"/>
    <property type="match status" value="1"/>
</dbReference>
<dbReference type="Gene3D" id="3.40.50.620">
    <property type="entry name" value="HUPs"/>
    <property type="match status" value="1"/>
</dbReference>
<dbReference type="GO" id="GO:0043153">
    <property type="term" value="P:entrainment of circadian clock by photoperiod"/>
    <property type="evidence" value="ECO:0007669"/>
    <property type="project" value="TreeGrafter"/>
</dbReference>